<keyword evidence="4" id="KW-0997">Cell inner membrane</keyword>
<dbReference type="GO" id="GO:0005886">
    <property type="term" value="C:plasma membrane"/>
    <property type="evidence" value="ECO:0007669"/>
    <property type="project" value="UniProtKB-SubCell"/>
</dbReference>
<name>A0A2M6UEY0_9BRAD</name>
<feature type="transmembrane region" description="Helical" evidence="8">
    <location>
        <begin position="106"/>
        <end position="126"/>
    </location>
</feature>
<keyword evidence="7 8" id="KW-0472">Membrane</keyword>
<keyword evidence="3" id="KW-1003">Cell membrane</keyword>
<sequence length="269" mass="28698">MQRSLVDRIYSAVVGTITGFGMLLLLGPTLVVLIISFTGGITLKFPPPSWSLRWYVELLQSQEIVEPALTSLKVAAAATILSAVLGGAAALGLARSKLKMARFLDALFMSPMVLPAMAFGLSLLLVFNLLGIRLSAATLVLGHTIICVPFVIRMVGASVQQLNPVLITCSLSLGASRWYTFRRVTLPLIRRGIVASCFVAFLTSFDNVPVSLFLADARTEVLPIKLWAILEGSLDVRVAAVSGVIVLLTLAGLVCAEIFGGVSRQIGSR</sequence>
<feature type="transmembrane region" description="Helical" evidence="8">
    <location>
        <begin position="236"/>
        <end position="259"/>
    </location>
</feature>
<keyword evidence="6 8" id="KW-1133">Transmembrane helix</keyword>
<dbReference type="GO" id="GO:0055085">
    <property type="term" value="P:transmembrane transport"/>
    <property type="evidence" value="ECO:0007669"/>
    <property type="project" value="InterPro"/>
</dbReference>
<organism evidence="10 11">
    <name type="scientific">Bradyrhizobium nitroreducens</name>
    <dbReference type="NCBI Taxonomy" id="709803"/>
    <lineage>
        <taxon>Bacteria</taxon>
        <taxon>Pseudomonadati</taxon>
        <taxon>Pseudomonadota</taxon>
        <taxon>Alphaproteobacteria</taxon>
        <taxon>Hyphomicrobiales</taxon>
        <taxon>Nitrobacteraceae</taxon>
        <taxon>Bradyrhizobium</taxon>
    </lineage>
</organism>
<dbReference type="PROSITE" id="PS50928">
    <property type="entry name" value="ABC_TM1"/>
    <property type="match status" value="1"/>
</dbReference>
<comment type="caution">
    <text evidence="10">The sequence shown here is derived from an EMBL/GenBank/DDBJ whole genome shotgun (WGS) entry which is preliminary data.</text>
</comment>
<evidence type="ECO:0000256" key="5">
    <source>
        <dbReference type="ARBA" id="ARBA00022692"/>
    </source>
</evidence>
<evidence type="ECO:0000256" key="3">
    <source>
        <dbReference type="ARBA" id="ARBA00022475"/>
    </source>
</evidence>
<protein>
    <submittedName>
        <fullName evidence="10">ABC transporter permease</fullName>
    </submittedName>
</protein>
<keyword evidence="2 8" id="KW-0813">Transport</keyword>
<keyword evidence="5 8" id="KW-0812">Transmembrane</keyword>
<evidence type="ECO:0000256" key="6">
    <source>
        <dbReference type="ARBA" id="ARBA00022989"/>
    </source>
</evidence>
<feature type="transmembrane region" description="Helical" evidence="8">
    <location>
        <begin position="193"/>
        <end position="215"/>
    </location>
</feature>
<dbReference type="InterPro" id="IPR000515">
    <property type="entry name" value="MetI-like"/>
</dbReference>
<feature type="domain" description="ABC transmembrane type-1" evidence="9">
    <location>
        <begin position="68"/>
        <end position="256"/>
    </location>
</feature>
<feature type="transmembrane region" description="Helical" evidence="8">
    <location>
        <begin position="12"/>
        <end position="37"/>
    </location>
</feature>
<evidence type="ECO:0000256" key="7">
    <source>
        <dbReference type="ARBA" id="ARBA00023136"/>
    </source>
</evidence>
<evidence type="ECO:0000259" key="9">
    <source>
        <dbReference type="PROSITE" id="PS50928"/>
    </source>
</evidence>
<dbReference type="Pfam" id="PF00528">
    <property type="entry name" value="BPD_transp_1"/>
    <property type="match status" value="1"/>
</dbReference>
<dbReference type="AlphaFoldDB" id="A0A2M6UEY0"/>
<proteinExistence type="inferred from homology"/>
<dbReference type="Proteomes" id="UP000228930">
    <property type="component" value="Unassembled WGS sequence"/>
</dbReference>
<dbReference type="CDD" id="cd06261">
    <property type="entry name" value="TM_PBP2"/>
    <property type="match status" value="1"/>
</dbReference>
<keyword evidence="11" id="KW-1185">Reference proteome</keyword>
<dbReference type="SUPFAM" id="SSF161098">
    <property type="entry name" value="MetI-like"/>
    <property type="match status" value="1"/>
</dbReference>
<dbReference type="PANTHER" id="PTHR43357">
    <property type="entry name" value="INNER MEMBRANE ABC TRANSPORTER PERMEASE PROTEIN YDCV"/>
    <property type="match status" value="1"/>
</dbReference>
<dbReference type="RefSeq" id="WP_100178264.1">
    <property type="nucleotide sequence ID" value="NZ_LFJC01000003.1"/>
</dbReference>
<feature type="transmembrane region" description="Helical" evidence="8">
    <location>
        <begin position="132"/>
        <end position="152"/>
    </location>
</feature>
<evidence type="ECO:0000256" key="8">
    <source>
        <dbReference type="RuleBase" id="RU363032"/>
    </source>
</evidence>
<accession>A0A2M6UEY0</accession>
<dbReference type="PANTHER" id="PTHR43357:SF4">
    <property type="entry name" value="INNER MEMBRANE ABC TRANSPORTER PERMEASE PROTEIN YDCV"/>
    <property type="match status" value="1"/>
</dbReference>
<evidence type="ECO:0000256" key="2">
    <source>
        <dbReference type="ARBA" id="ARBA00022448"/>
    </source>
</evidence>
<comment type="similarity">
    <text evidence="8">Belongs to the binding-protein-dependent transport system permease family.</text>
</comment>
<dbReference type="Gene3D" id="1.10.3720.10">
    <property type="entry name" value="MetI-like"/>
    <property type="match status" value="1"/>
</dbReference>
<dbReference type="EMBL" id="LFJC01000003">
    <property type="protein sequence ID" value="PIT03115.1"/>
    <property type="molecule type" value="Genomic_DNA"/>
</dbReference>
<evidence type="ECO:0000256" key="4">
    <source>
        <dbReference type="ARBA" id="ARBA00022519"/>
    </source>
</evidence>
<reference evidence="10 11" key="1">
    <citation type="submission" date="2015-06" db="EMBL/GenBank/DDBJ databases">
        <title>Comparative genome analysis of nirS-carrying Bradyrhizobium sp. strains.</title>
        <authorList>
            <person name="Ishii S."/>
            <person name="Jang J."/>
            <person name="Nishizawa T."/>
            <person name="Senoo K."/>
        </authorList>
    </citation>
    <scope>NUCLEOTIDE SEQUENCE [LARGE SCALE GENOMIC DNA]</scope>
    <source>
        <strain evidence="10 11">TSA1</strain>
    </source>
</reference>
<comment type="subcellular location">
    <subcellularLocation>
        <location evidence="1">Cell inner membrane</location>
        <topology evidence="1">Multi-pass membrane protein</topology>
    </subcellularLocation>
    <subcellularLocation>
        <location evidence="8">Cell membrane</location>
        <topology evidence="8">Multi-pass membrane protein</topology>
    </subcellularLocation>
</comment>
<evidence type="ECO:0000313" key="10">
    <source>
        <dbReference type="EMBL" id="PIT03115.1"/>
    </source>
</evidence>
<dbReference type="InterPro" id="IPR035906">
    <property type="entry name" value="MetI-like_sf"/>
</dbReference>
<gene>
    <name evidence="10" type="ORF">TSA1_21915</name>
</gene>
<evidence type="ECO:0000313" key="11">
    <source>
        <dbReference type="Proteomes" id="UP000228930"/>
    </source>
</evidence>
<evidence type="ECO:0000256" key="1">
    <source>
        <dbReference type="ARBA" id="ARBA00004429"/>
    </source>
</evidence>
<feature type="transmembrane region" description="Helical" evidence="8">
    <location>
        <begin position="74"/>
        <end position="94"/>
    </location>
</feature>